<proteinExistence type="predicted"/>
<dbReference type="EMBL" id="SJDL01000001">
    <property type="protein sequence ID" value="TBW59622.1"/>
    <property type="molecule type" value="Genomic_DNA"/>
</dbReference>
<accession>A0ABY1ZR75</accession>
<keyword evidence="2" id="KW-1185">Reference proteome</keyword>
<reference evidence="1 2" key="1">
    <citation type="submission" date="2019-02" db="EMBL/GenBank/DDBJ databases">
        <title>Marinobacter halodurans sp. nov., a marine bacterium isolated from sea tidal flat.</title>
        <authorList>
            <person name="Yoo Y."/>
            <person name="Lee D.W."/>
            <person name="Kim B.S."/>
            <person name="Kim J.-J."/>
        </authorList>
    </citation>
    <scope>NUCLEOTIDE SEQUENCE [LARGE SCALE GENOMIC DNA]</scope>
    <source>
        <strain evidence="1 2">YJ-S3-2</strain>
    </source>
</reference>
<evidence type="ECO:0008006" key="3">
    <source>
        <dbReference type="Google" id="ProtNLM"/>
    </source>
</evidence>
<evidence type="ECO:0000313" key="2">
    <source>
        <dbReference type="Proteomes" id="UP000313645"/>
    </source>
</evidence>
<organism evidence="1 2">
    <name type="scientific">Marinobacter halodurans</name>
    <dbReference type="NCBI Taxonomy" id="2528979"/>
    <lineage>
        <taxon>Bacteria</taxon>
        <taxon>Pseudomonadati</taxon>
        <taxon>Pseudomonadota</taxon>
        <taxon>Gammaproteobacteria</taxon>
        <taxon>Pseudomonadales</taxon>
        <taxon>Marinobacteraceae</taxon>
        <taxon>Marinobacter</taxon>
    </lineage>
</organism>
<dbReference type="InterPro" id="IPR007939">
    <property type="entry name" value="Cu-R_B_prcur"/>
</dbReference>
<dbReference type="Proteomes" id="UP000313645">
    <property type="component" value="Unassembled WGS sequence"/>
</dbReference>
<evidence type="ECO:0000313" key="1">
    <source>
        <dbReference type="EMBL" id="TBW59622.1"/>
    </source>
</evidence>
<gene>
    <name evidence="1" type="ORF">EZI54_01335</name>
</gene>
<protein>
    <recommendedName>
        <fullName evidence="3">Copper resistance protein B</fullName>
    </recommendedName>
</protein>
<name>A0ABY1ZR75_9GAMM</name>
<dbReference type="Pfam" id="PF05275">
    <property type="entry name" value="CopB"/>
    <property type="match status" value="1"/>
</dbReference>
<comment type="caution">
    <text evidence="1">The sequence shown here is derived from an EMBL/GenBank/DDBJ whole genome shotgun (WGS) entry which is preliminary data.</text>
</comment>
<sequence>MASPRPCPAPYWFEVDADVYVSDLGDASTGFDTEYELLLNRNLILTLSLDATVAFSEDREIGVGAGLNSTELGARLSYNVVDRLFSPYIGVVNERLYGDTGDLAGDSPADTWFVVIGTRLVF</sequence>